<reference evidence="4 5" key="1">
    <citation type="submission" date="2019-03" db="EMBL/GenBank/DDBJ databases">
        <title>Single cell metagenomics reveals metabolic interactions within the superorganism composed of flagellate Streblomastix strix and complex community of Bacteroidetes bacteria on its surface.</title>
        <authorList>
            <person name="Treitli S.C."/>
            <person name="Kolisko M."/>
            <person name="Husnik F."/>
            <person name="Keeling P."/>
            <person name="Hampl V."/>
        </authorList>
    </citation>
    <scope>NUCLEOTIDE SEQUENCE [LARGE SCALE GENOMIC DNA]</scope>
    <source>
        <strain evidence="4">ST1C</strain>
    </source>
</reference>
<dbReference type="Proteomes" id="UP000324800">
    <property type="component" value="Unassembled WGS sequence"/>
</dbReference>
<feature type="compositionally biased region" description="Polar residues" evidence="2">
    <location>
        <begin position="97"/>
        <end position="127"/>
    </location>
</feature>
<keyword evidence="1" id="KW-0371">Homeobox</keyword>
<keyword evidence="1" id="KW-0238">DNA-binding</keyword>
<proteinExistence type="predicted"/>
<feature type="DNA-binding region" description="Homeobox" evidence="1">
    <location>
        <begin position="7"/>
        <end position="68"/>
    </location>
</feature>
<gene>
    <name evidence="4" type="ORF">EZS28_003119</name>
</gene>
<dbReference type="GO" id="GO:0005634">
    <property type="term" value="C:nucleus"/>
    <property type="evidence" value="ECO:0007669"/>
    <property type="project" value="UniProtKB-SubCell"/>
</dbReference>
<dbReference type="AlphaFoldDB" id="A0A5J4X263"/>
<dbReference type="SMART" id="SM00389">
    <property type="entry name" value="HOX"/>
    <property type="match status" value="1"/>
</dbReference>
<evidence type="ECO:0000259" key="3">
    <source>
        <dbReference type="PROSITE" id="PS50071"/>
    </source>
</evidence>
<dbReference type="SUPFAM" id="SSF46689">
    <property type="entry name" value="Homeodomain-like"/>
    <property type="match status" value="1"/>
</dbReference>
<dbReference type="GO" id="GO:0003677">
    <property type="term" value="F:DNA binding"/>
    <property type="evidence" value="ECO:0007669"/>
    <property type="project" value="UniProtKB-UniRule"/>
</dbReference>
<dbReference type="InterPro" id="IPR009057">
    <property type="entry name" value="Homeodomain-like_sf"/>
</dbReference>
<organism evidence="4 5">
    <name type="scientific">Streblomastix strix</name>
    <dbReference type="NCBI Taxonomy" id="222440"/>
    <lineage>
        <taxon>Eukaryota</taxon>
        <taxon>Metamonada</taxon>
        <taxon>Preaxostyla</taxon>
        <taxon>Oxymonadida</taxon>
        <taxon>Streblomastigidae</taxon>
        <taxon>Streblomastix</taxon>
    </lineage>
</organism>
<evidence type="ECO:0000256" key="2">
    <source>
        <dbReference type="SAM" id="MobiDB-lite"/>
    </source>
</evidence>
<dbReference type="Gene3D" id="1.10.10.60">
    <property type="entry name" value="Homeodomain-like"/>
    <property type="match status" value="1"/>
</dbReference>
<protein>
    <recommendedName>
        <fullName evidence="3">Homeobox domain-containing protein</fullName>
    </recommendedName>
</protein>
<feature type="domain" description="Homeobox" evidence="3">
    <location>
        <begin position="5"/>
        <end position="67"/>
    </location>
</feature>
<evidence type="ECO:0000313" key="4">
    <source>
        <dbReference type="EMBL" id="KAA6401358.1"/>
    </source>
</evidence>
<name>A0A5J4X263_9EUKA</name>
<dbReference type="EMBL" id="SNRW01000404">
    <property type="protein sequence ID" value="KAA6401358.1"/>
    <property type="molecule type" value="Genomic_DNA"/>
</dbReference>
<feature type="region of interest" description="Disordered" evidence="2">
    <location>
        <begin position="73"/>
        <end position="139"/>
    </location>
</feature>
<evidence type="ECO:0000313" key="5">
    <source>
        <dbReference type="Proteomes" id="UP000324800"/>
    </source>
</evidence>
<accession>A0A5J4X263</accession>
<feature type="compositionally biased region" description="Basic residues" evidence="2">
    <location>
        <begin position="82"/>
        <end position="95"/>
    </location>
</feature>
<dbReference type="PROSITE" id="PS50071">
    <property type="entry name" value="HOMEOBOX_2"/>
    <property type="match status" value="1"/>
</dbReference>
<dbReference type="InterPro" id="IPR001356">
    <property type="entry name" value="HD"/>
</dbReference>
<evidence type="ECO:0000256" key="1">
    <source>
        <dbReference type="PROSITE-ProRule" id="PRU00108"/>
    </source>
</evidence>
<keyword evidence="1" id="KW-0539">Nucleus</keyword>
<comment type="subcellular location">
    <subcellularLocation>
        <location evidence="1">Nucleus</location>
    </subcellularLocation>
</comment>
<sequence length="203" mass="23445">MVEDNETFRTKGPFSDEIREKLNNFLIYNPTSNPTIEQKKMIEQQCGLNSHQIDNFFATLRYRLKRRHTPRYLNLPLLNKKQGNRSKKGTSKRVASKSEQQKGSNSGNQRENNINNRSVSTNSSSHTNQDKRRIDEDEDIDSTLISSYMVYPGNEPESTQIAEEQRARLAALVVFGPYKRKQSARDFIHAMSLDLKMDGEDED</sequence>
<comment type="caution">
    <text evidence="4">The sequence shown here is derived from an EMBL/GenBank/DDBJ whole genome shotgun (WGS) entry which is preliminary data.</text>
</comment>